<evidence type="ECO:0000256" key="7">
    <source>
        <dbReference type="ARBA" id="ARBA00023136"/>
    </source>
</evidence>
<evidence type="ECO:0000259" key="10">
    <source>
        <dbReference type="Pfam" id="PF04290"/>
    </source>
</evidence>
<keyword evidence="6 9" id="KW-1133">Transmembrane helix</keyword>
<evidence type="ECO:0000256" key="3">
    <source>
        <dbReference type="ARBA" id="ARBA00022475"/>
    </source>
</evidence>
<evidence type="ECO:0000256" key="4">
    <source>
        <dbReference type="ARBA" id="ARBA00022519"/>
    </source>
</evidence>
<feature type="transmembrane region" description="Helical" evidence="9">
    <location>
        <begin position="46"/>
        <end position="67"/>
    </location>
</feature>
<dbReference type="Pfam" id="PF04290">
    <property type="entry name" value="DctQ"/>
    <property type="match status" value="1"/>
</dbReference>
<dbReference type="InterPro" id="IPR055348">
    <property type="entry name" value="DctQ"/>
</dbReference>
<evidence type="ECO:0000313" key="12">
    <source>
        <dbReference type="Proteomes" id="UP001596037"/>
    </source>
</evidence>
<comment type="subcellular location">
    <subcellularLocation>
        <location evidence="1 9">Cell inner membrane</location>
        <topology evidence="1 9">Multi-pass membrane protein</topology>
    </subcellularLocation>
</comment>
<dbReference type="EMBL" id="JBHSMF010000009">
    <property type="protein sequence ID" value="MFC5499336.1"/>
    <property type="molecule type" value="Genomic_DNA"/>
</dbReference>
<feature type="transmembrane region" description="Helical" evidence="9">
    <location>
        <begin position="88"/>
        <end position="110"/>
    </location>
</feature>
<evidence type="ECO:0000256" key="9">
    <source>
        <dbReference type="RuleBase" id="RU369079"/>
    </source>
</evidence>
<comment type="similarity">
    <text evidence="8 9">Belongs to the TRAP transporter small permease family.</text>
</comment>
<gene>
    <name evidence="11" type="ORF">ACFPOE_17455</name>
</gene>
<evidence type="ECO:0000256" key="6">
    <source>
        <dbReference type="ARBA" id="ARBA00022989"/>
    </source>
</evidence>
<accession>A0ABW0NFC6</accession>
<name>A0ABW0NFC6_9BURK</name>
<evidence type="ECO:0000256" key="1">
    <source>
        <dbReference type="ARBA" id="ARBA00004429"/>
    </source>
</evidence>
<comment type="caution">
    <text evidence="11">The sequence shown here is derived from an EMBL/GenBank/DDBJ whole genome shotgun (WGS) entry which is preliminary data.</text>
</comment>
<dbReference type="PANTHER" id="PTHR35011:SF11">
    <property type="entry name" value="TRAP TRANSPORTER SMALL PERMEASE PROTEIN"/>
    <property type="match status" value="1"/>
</dbReference>
<feature type="transmembrane region" description="Helical" evidence="9">
    <location>
        <begin position="130"/>
        <end position="151"/>
    </location>
</feature>
<keyword evidence="4 9" id="KW-0997">Cell inner membrane</keyword>
<keyword evidence="7 9" id="KW-0472">Membrane</keyword>
<keyword evidence="3" id="KW-1003">Cell membrane</keyword>
<organism evidence="11 12">
    <name type="scientific">Caenimonas terrae</name>
    <dbReference type="NCBI Taxonomy" id="696074"/>
    <lineage>
        <taxon>Bacteria</taxon>
        <taxon>Pseudomonadati</taxon>
        <taxon>Pseudomonadota</taxon>
        <taxon>Betaproteobacteria</taxon>
        <taxon>Burkholderiales</taxon>
        <taxon>Comamonadaceae</taxon>
        <taxon>Caenimonas</taxon>
    </lineage>
</organism>
<comment type="function">
    <text evidence="9">Part of the tripartite ATP-independent periplasmic (TRAP) transport system.</text>
</comment>
<keyword evidence="2 9" id="KW-0813">Transport</keyword>
<evidence type="ECO:0000256" key="8">
    <source>
        <dbReference type="ARBA" id="ARBA00038436"/>
    </source>
</evidence>
<comment type="subunit">
    <text evidence="9">The complex comprises the extracytoplasmic solute receptor protein and the two transmembrane proteins.</text>
</comment>
<keyword evidence="5 9" id="KW-0812">Transmembrane</keyword>
<protein>
    <recommendedName>
        <fullName evidence="9">TRAP transporter small permease protein</fullName>
    </recommendedName>
</protein>
<dbReference type="InterPro" id="IPR007387">
    <property type="entry name" value="TRAP_DctQ"/>
</dbReference>
<dbReference type="Proteomes" id="UP001596037">
    <property type="component" value="Unassembled WGS sequence"/>
</dbReference>
<reference evidence="12" key="1">
    <citation type="journal article" date="2019" name="Int. J. Syst. Evol. Microbiol.">
        <title>The Global Catalogue of Microorganisms (GCM) 10K type strain sequencing project: providing services to taxonomists for standard genome sequencing and annotation.</title>
        <authorList>
            <consortium name="The Broad Institute Genomics Platform"/>
            <consortium name="The Broad Institute Genome Sequencing Center for Infectious Disease"/>
            <person name="Wu L."/>
            <person name="Ma J."/>
        </authorList>
    </citation>
    <scope>NUCLEOTIDE SEQUENCE [LARGE SCALE GENOMIC DNA]</scope>
    <source>
        <strain evidence="12">CCUG 57401</strain>
    </source>
</reference>
<proteinExistence type="inferred from homology"/>
<dbReference type="PANTHER" id="PTHR35011">
    <property type="entry name" value="2,3-DIKETO-L-GULONATE TRAP TRANSPORTER SMALL PERMEASE PROTEIN YIAM"/>
    <property type="match status" value="1"/>
</dbReference>
<feature type="transmembrane region" description="Helical" evidence="9">
    <location>
        <begin position="14"/>
        <end position="40"/>
    </location>
</feature>
<sequence>MRWLTAVTSRLSRWAMYIACACLAGLLCIVVYGVVMRYVFNDAPPYVEQVALLLVISVAMFGAAAGVRDAGHIGLDSLVAMLSPKLRFWCDIAVQVLSVAFGVALLAGSVEMGLSTYASTIPTLGLSEAFRYLPVLLGGILFAVFSIEHLIARFAGTEVVRSWH</sequence>
<evidence type="ECO:0000313" key="11">
    <source>
        <dbReference type="EMBL" id="MFC5499336.1"/>
    </source>
</evidence>
<keyword evidence="12" id="KW-1185">Reference proteome</keyword>
<dbReference type="RefSeq" id="WP_376851563.1">
    <property type="nucleotide sequence ID" value="NZ_JBHSMF010000009.1"/>
</dbReference>
<evidence type="ECO:0000256" key="5">
    <source>
        <dbReference type="ARBA" id="ARBA00022692"/>
    </source>
</evidence>
<feature type="domain" description="Tripartite ATP-independent periplasmic transporters DctQ component" evidence="10">
    <location>
        <begin position="26"/>
        <end position="154"/>
    </location>
</feature>
<evidence type="ECO:0000256" key="2">
    <source>
        <dbReference type="ARBA" id="ARBA00022448"/>
    </source>
</evidence>